<feature type="non-terminal residue" evidence="2">
    <location>
        <position position="325"/>
    </location>
</feature>
<evidence type="ECO:0000313" key="3">
    <source>
        <dbReference type="Proteomes" id="UP000239156"/>
    </source>
</evidence>
<feature type="compositionally biased region" description="Basic and acidic residues" evidence="1">
    <location>
        <begin position="206"/>
        <end position="219"/>
    </location>
</feature>
<feature type="compositionally biased region" description="Low complexity" evidence="1">
    <location>
        <begin position="253"/>
        <end position="279"/>
    </location>
</feature>
<keyword evidence="3" id="KW-1185">Reference proteome</keyword>
<accession>A0A2S4VY98</accession>
<feature type="compositionally biased region" description="Polar residues" evidence="1">
    <location>
        <begin position="304"/>
        <end position="325"/>
    </location>
</feature>
<dbReference type="EMBL" id="PKSL01000018">
    <property type="protein sequence ID" value="POW14459.1"/>
    <property type="molecule type" value="Genomic_DNA"/>
</dbReference>
<feature type="compositionally biased region" description="Low complexity" evidence="1">
    <location>
        <begin position="290"/>
        <end position="303"/>
    </location>
</feature>
<organism evidence="2 3">
    <name type="scientific">Puccinia striiformis</name>
    <dbReference type="NCBI Taxonomy" id="27350"/>
    <lineage>
        <taxon>Eukaryota</taxon>
        <taxon>Fungi</taxon>
        <taxon>Dikarya</taxon>
        <taxon>Basidiomycota</taxon>
        <taxon>Pucciniomycotina</taxon>
        <taxon>Pucciniomycetes</taxon>
        <taxon>Pucciniales</taxon>
        <taxon>Pucciniaceae</taxon>
        <taxon>Puccinia</taxon>
    </lineage>
</organism>
<evidence type="ECO:0000313" key="2">
    <source>
        <dbReference type="EMBL" id="POW14459.1"/>
    </source>
</evidence>
<proteinExistence type="predicted"/>
<gene>
    <name evidence="2" type="ORF">PSTT_02918</name>
</gene>
<name>A0A2S4VY98_9BASI</name>
<dbReference type="PANTHER" id="PTHR35396:SF1">
    <property type="entry name" value="SMALL SECRETED PROTEIN"/>
    <property type="match status" value="1"/>
</dbReference>
<feature type="non-terminal residue" evidence="2">
    <location>
        <position position="1"/>
    </location>
</feature>
<dbReference type="VEuPathDB" id="FungiDB:PSTT_02918"/>
<comment type="caution">
    <text evidence="2">The sequence shown here is derived from an EMBL/GenBank/DDBJ whole genome shotgun (WGS) entry which is preliminary data.</text>
</comment>
<dbReference type="Proteomes" id="UP000239156">
    <property type="component" value="Unassembled WGS sequence"/>
</dbReference>
<protein>
    <submittedName>
        <fullName evidence="2">Uncharacterized protein</fullName>
    </submittedName>
</protein>
<dbReference type="PANTHER" id="PTHR35396">
    <property type="entry name" value="SMALL SECRETED PROTEIN"/>
    <property type="match status" value="1"/>
</dbReference>
<reference evidence="2" key="1">
    <citation type="submission" date="2017-12" db="EMBL/GenBank/DDBJ databases">
        <title>Gene loss provides genomic basis for host adaptation in cereal stripe rust fungi.</title>
        <authorList>
            <person name="Xia C."/>
        </authorList>
    </citation>
    <scope>NUCLEOTIDE SEQUENCE [LARGE SCALE GENOMIC DNA]</scope>
    <source>
        <strain evidence="2">93-210</strain>
    </source>
</reference>
<feature type="region of interest" description="Disordered" evidence="1">
    <location>
        <begin position="194"/>
        <end position="325"/>
    </location>
</feature>
<sequence length="325" mass="35785">ALPTRPHRHSLGLEDNQIKLTIFVKRSVEQAFTSGVDLSVTRRSKFNPLPKVLSIKAASFDKPTGQQTWSPEVARLLRCYPSWLGWFLQIGIPQLAIYLTTVLQRLASVSSSNIQASECSYNTRLQFPNVQAFAWFEVNHASDGAHGCPYGTCRAYTATPAPGDMEPLFTDAHSFFWHPKNGAYGYEPSSTGKFIEGPPDFSTRQPGHDSKYPGFDPKKLQAWPPSAINNFKGPDQSVKHPKCGRPCEQNRDPGSSPGAYGGYQAAPASAYKPPKAWKPSKGDTCFANGNKPTSTDNPNSNNTGVLQQARKTTRKTVQSLPRKQE</sequence>
<evidence type="ECO:0000256" key="1">
    <source>
        <dbReference type="SAM" id="MobiDB-lite"/>
    </source>
</evidence>
<dbReference type="AlphaFoldDB" id="A0A2S4VY98"/>
<dbReference type="VEuPathDB" id="FungiDB:PSHT_15667"/>